<dbReference type="InterPro" id="IPR038664">
    <property type="entry name" value="Gar1/Naf1_Cbf5-bd_sf"/>
</dbReference>
<evidence type="ECO:0000256" key="1">
    <source>
        <dbReference type="SAM" id="MobiDB-lite"/>
    </source>
</evidence>
<feature type="region of interest" description="Disordered" evidence="1">
    <location>
        <begin position="129"/>
        <end position="148"/>
    </location>
</feature>
<dbReference type="AlphaFoldDB" id="A0A158Q3V4"/>
<feature type="compositionally biased region" description="Basic and acidic residues" evidence="1">
    <location>
        <begin position="1"/>
        <end position="18"/>
    </location>
</feature>
<feature type="compositionally biased region" description="Low complexity" evidence="1">
    <location>
        <begin position="19"/>
        <end position="30"/>
    </location>
</feature>
<dbReference type="Gene3D" id="2.40.10.230">
    <property type="entry name" value="Probable tRNA pseudouridine synthase domain"/>
    <property type="match status" value="1"/>
</dbReference>
<evidence type="ECO:0000313" key="2">
    <source>
        <dbReference type="EMBL" id="VDN57459.1"/>
    </source>
</evidence>
<dbReference type="EMBL" id="UYYG01001160">
    <property type="protein sequence ID" value="VDN57459.1"/>
    <property type="molecule type" value="Genomic_DNA"/>
</dbReference>
<accession>A0A158Q3V4</accession>
<dbReference type="WBParaSite" id="DME_0000327301-mRNA-1">
    <property type="protein sequence ID" value="DME_0000327301-mRNA-1"/>
    <property type="gene ID" value="DME_0000327301"/>
</dbReference>
<reference evidence="2 4" key="2">
    <citation type="submission" date="2018-11" db="EMBL/GenBank/DDBJ databases">
        <authorList>
            <consortium name="Pathogen Informatics"/>
        </authorList>
    </citation>
    <scope>NUCLEOTIDE SEQUENCE [LARGE SCALE GENOMIC DNA]</scope>
</reference>
<reference evidence="5" key="1">
    <citation type="submission" date="2016-04" db="UniProtKB">
        <authorList>
            <consortium name="WormBaseParasite"/>
        </authorList>
    </citation>
    <scope>IDENTIFICATION</scope>
</reference>
<keyword evidence="4" id="KW-1185">Reference proteome</keyword>
<evidence type="ECO:0000313" key="5">
    <source>
        <dbReference type="WBParaSite" id="DME_0000327301-mRNA-1"/>
    </source>
</evidence>
<feature type="region of interest" description="Disordered" evidence="1">
    <location>
        <begin position="1"/>
        <end position="30"/>
    </location>
</feature>
<evidence type="ECO:0000313" key="4">
    <source>
        <dbReference type="Proteomes" id="UP000274756"/>
    </source>
</evidence>
<organism evidence="3 5">
    <name type="scientific">Dracunculus medinensis</name>
    <name type="common">Guinea worm</name>
    <dbReference type="NCBI Taxonomy" id="318479"/>
    <lineage>
        <taxon>Eukaryota</taxon>
        <taxon>Metazoa</taxon>
        <taxon>Ecdysozoa</taxon>
        <taxon>Nematoda</taxon>
        <taxon>Chromadorea</taxon>
        <taxon>Rhabditida</taxon>
        <taxon>Spirurina</taxon>
        <taxon>Dracunculoidea</taxon>
        <taxon>Dracunculidae</taxon>
        <taxon>Dracunculus</taxon>
    </lineage>
</organism>
<gene>
    <name evidence="2" type="ORF">DME_LOCUS7432</name>
</gene>
<evidence type="ECO:0000313" key="3">
    <source>
        <dbReference type="Proteomes" id="UP000038040"/>
    </source>
</evidence>
<protein>
    <submittedName>
        <fullName evidence="2 5">Uncharacterized protein</fullName>
    </submittedName>
</protein>
<dbReference type="Proteomes" id="UP000274756">
    <property type="component" value="Unassembled WGS sequence"/>
</dbReference>
<name>A0A158Q3V4_DRAME</name>
<dbReference type="Proteomes" id="UP000038040">
    <property type="component" value="Unplaced"/>
</dbReference>
<proteinExistence type="predicted"/>
<sequence>MAVQRAERNIGVDGHDGNPNDSNSNNSSRSALCVSRVEEEFLTEIGYVSHTRGNKVICYSTVDKIPQSGTKIYVKELKAIGTVDKRLTKNGPGFTVTMEADLQNSDFRAGQAVCASQLKLKSIYGAKPNKGAQGRSGTDPIGGEFCGTDPGGGGMREATCSGFEFNREIGEVGGGFGGGFHTGDGLLIEFGRILSGFSEINLAADRLGAFHSYGFQGPYVGGNLVRTDWDGREFIGTGPLQGRFQSFHNSGFQGTDWVGREFRGIGRLNGGFSQGFHSGGFRGACHYGASSTETDWVGRLFRGTGPLERGFQSFHSSGLQGADWVGRLFRGTGPLERGFQSFHSSGLQGADWIGREFRGIGPIGEGFPRLCSRGHRKVDLEQLAWVEVNLCGLLMVGTETAHSVPFRGAGEEKISGT</sequence>